<evidence type="ECO:0000256" key="7">
    <source>
        <dbReference type="SAM" id="MobiDB-lite"/>
    </source>
</evidence>
<dbReference type="GO" id="GO:0005886">
    <property type="term" value="C:plasma membrane"/>
    <property type="evidence" value="ECO:0007669"/>
    <property type="project" value="UniProtKB-SubCell"/>
</dbReference>
<dbReference type="Pfam" id="PF02104">
    <property type="entry name" value="SURF1"/>
    <property type="match status" value="1"/>
</dbReference>
<keyword evidence="4" id="KW-1133">Transmembrane helix</keyword>
<dbReference type="PANTHER" id="PTHR23427:SF2">
    <property type="entry name" value="SURFEIT LOCUS PROTEIN 1"/>
    <property type="match status" value="1"/>
</dbReference>
<evidence type="ECO:0000256" key="1">
    <source>
        <dbReference type="ARBA" id="ARBA00004370"/>
    </source>
</evidence>
<dbReference type="PANTHER" id="PTHR23427">
    <property type="entry name" value="SURFEIT LOCUS PROTEIN"/>
    <property type="match status" value="1"/>
</dbReference>
<evidence type="ECO:0000256" key="5">
    <source>
        <dbReference type="ARBA" id="ARBA00023136"/>
    </source>
</evidence>
<dbReference type="Proteomes" id="UP000035763">
    <property type="component" value="Unassembled WGS sequence"/>
</dbReference>
<keyword evidence="3" id="KW-0812">Transmembrane</keyword>
<evidence type="ECO:0000313" key="8">
    <source>
        <dbReference type="EMBL" id="CCH73248.1"/>
    </source>
</evidence>
<dbReference type="AlphaFoldDB" id="W6JUZ0"/>
<comment type="subcellular location">
    <subcellularLocation>
        <location evidence="6">Cell membrane</location>
        <topology evidence="6">Multi-pass membrane protein</topology>
    </subcellularLocation>
    <subcellularLocation>
        <location evidence="1">Membrane</location>
    </subcellularLocation>
</comment>
<keyword evidence="9" id="KW-1185">Reference proteome</keyword>
<evidence type="ECO:0000256" key="2">
    <source>
        <dbReference type="ARBA" id="ARBA00007165"/>
    </source>
</evidence>
<reference evidence="8 9" key="1">
    <citation type="journal article" date="2013" name="ISME J.">
        <title>A metabolic model for members of the genus Tetrasphaera involved in enhanced biological phosphorus removal.</title>
        <authorList>
            <person name="Kristiansen R."/>
            <person name="Nguyen H.T.T."/>
            <person name="Saunders A.M."/>
            <person name="Nielsen J.L."/>
            <person name="Wimmer R."/>
            <person name="Le V.Q."/>
            <person name="McIlroy S.J."/>
            <person name="Petrovski S."/>
            <person name="Seviour R.J."/>
            <person name="Calteau A."/>
            <person name="Nielsen K.L."/>
            <person name="Nielsen P.H."/>
        </authorList>
    </citation>
    <scope>NUCLEOTIDE SEQUENCE [LARGE SCALE GENOMIC DNA]</scope>
    <source>
        <strain evidence="8 9">Ben110</strain>
    </source>
</reference>
<gene>
    <name evidence="8" type="ORF">BN11_2480004</name>
</gene>
<proteinExistence type="inferred from homology"/>
<sequence length="281" mass="29744">MLRALLTPRWLGALLLSALFAVAAYHLGHWQYGKHVAKVERNERISAHFGAAPVPVGSVLTSSPVPIAQEWTHVSATGTYGQAKLVARGRPLDKQVGYEVLAPFRLASGATVLIDRGWIPLGDKGAAEVPAYAAPPPGEVTLTGWVRQGEKARHSSATAGTIASINLPEAAQKFGTPLLGGYVQLEADTPAATAGDALVPQPLGKPDRSLGPHQAYAYQWWTSMPLGFILMFFGLRREAAEGRAERGAGEAPSGAGAGAARTPAPKPPRPKKTRIWDEEDA</sequence>
<protein>
    <recommendedName>
        <fullName evidence="6">SURF1-like protein</fullName>
    </recommendedName>
</protein>
<feature type="region of interest" description="Disordered" evidence="7">
    <location>
        <begin position="241"/>
        <end position="281"/>
    </location>
</feature>
<dbReference type="STRING" id="1193182.BN11_2480004"/>
<comment type="caution">
    <text evidence="8">The sequence shown here is derived from an EMBL/GenBank/DDBJ whole genome shotgun (WGS) entry which is preliminary data.</text>
</comment>
<dbReference type="InterPro" id="IPR002994">
    <property type="entry name" value="Surf1/Shy1"/>
</dbReference>
<keyword evidence="5" id="KW-0472">Membrane</keyword>
<accession>W6JUZ0</accession>
<name>W6JUZ0_9MICO</name>
<organism evidence="8 9">
    <name type="scientific">Nostocoides australiense Ben110</name>
    <dbReference type="NCBI Taxonomy" id="1193182"/>
    <lineage>
        <taxon>Bacteria</taxon>
        <taxon>Bacillati</taxon>
        <taxon>Actinomycetota</taxon>
        <taxon>Actinomycetes</taxon>
        <taxon>Micrococcales</taxon>
        <taxon>Intrasporangiaceae</taxon>
        <taxon>Nostocoides</taxon>
    </lineage>
</organism>
<dbReference type="InterPro" id="IPR045214">
    <property type="entry name" value="Surf1/Surf4"/>
</dbReference>
<feature type="compositionally biased region" description="Low complexity" evidence="7">
    <location>
        <begin position="249"/>
        <end position="263"/>
    </location>
</feature>
<dbReference type="EMBL" id="CAJA01000166">
    <property type="protein sequence ID" value="CCH73248.1"/>
    <property type="molecule type" value="Genomic_DNA"/>
</dbReference>
<dbReference type="CDD" id="cd06662">
    <property type="entry name" value="SURF1"/>
    <property type="match status" value="1"/>
</dbReference>
<evidence type="ECO:0000313" key="9">
    <source>
        <dbReference type="Proteomes" id="UP000035763"/>
    </source>
</evidence>
<comment type="similarity">
    <text evidence="2 6">Belongs to the SURF1 family.</text>
</comment>
<evidence type="ECO:0000256" key="3">
    <source>
        <dbReference type="ARBA" id="ARBA00022692"/>
    </source>
</evidence>
<evidence type="ECO:0000256" key="6">
    <source>
        <dbReference type="RuleBase" id="RU363076"/>
    </source>
</evidence>
<evidence type="ECO:0000256" key="4">
    <source>
        <dbReference type="ARBA" id="ARBA00022989"/>
    </source>
</evidence>
<keyword evidence="6" id="KW-1003">Cell membrane</keyword>
<dbReference type="RefSeq" id="WP_048698745.1">
    <property type="nucleotide sequence ID" value="NZ_HG764815.1"/>
</dbReference>
<dbReference type="PROSITE" id="PS50895">
    <property type="entry name" value="SURF1"/>
    <property type="match status" value="1"/>
</dbReference>